<dbReference type="InterPro" id="IPR013424">
    <property type="entry name" value="Ice-binding_C"/>
</dbReference>
<reference evidence="3 4" key="1">
    <citation type="submission" date="2015-09" db="EMBL/GenBank/DDBJ databases">
        <title>Identification and resolution of microdiversity through metagenomic sequencing of parallel consortia.</title>
        <authorList>
            <person name="Nelson W.C."/>
            <person name="Romine M.F."/>
            <person name="Lindemann S.R."/>
        </authorList>
    </citation>
    <scope>NUCLEOTIDE SEQUENCE [LARGE SCALE GENOMIC DNA]</scope>
    <source>
        <strain evidence="3">HL-55</strain>
    </source>
</reference>
<proteinExistence type="predicted"/>
<organism evidence="3 4">
    <name type="scientific">Marinobacter excellens HL-55</name>
    <dbReference type="NCBI Taxonomy" id="1305731"/>
    <lineage>
        <taxon>Bacteria</taxon>
        <taxon>Pseudomonadati</taxon>
        <taxon>Pseudomonadota</taxon>
        <taxon>Gammaproteobacteria</taxon>
        <taxon>Pseudomonadales</taxon>
        <taxon>Marinobacteraceae</taxon>
        <taxon>Marinobacter</taxon>
    </lineage>
</organism>
<name>A0A0P7ZME9_9GAMM</name>
<feature type="domain" description="Ice-binding protein C-terminal" evidence="2">
    <location>
        <begin position="203"/>
        <end position="223"/>
    </location>
</feature>
<sequence>MKKLTQGLALAAAVGFTGFAQAAYIDAVANGNAPGIAAEQSVPGDNDYATRPPGSANNWTADAPLYTVGDTVLFGNNLVSTSNDPFKLTFTYLGKEASDNNQFFWNGSLVFDATNTPDDQFSTVFYGGLNDLLTFSFVNGNNVEVFNDGTNGSQLNVPGQTNTSVNFNLFYVAEDYFLISFDDGWSGDDNHDDMVIAVKASKVPEPGTLALFGLGLAGIALRMKGRKKA</sequence>
<dbReference type="Pfam" id="PF07589">
    <property type="entry name" value="PEP-CTERM"/>
    <property type="match status" value="1"/>
</dbReference>
<evidence type="ECO:0000259" key="2">
    <source>
        <dbReference type="Pfam" id="PF07589"/>
    </source>
</evidence>
<dbReference type="AlphaFoldDB" id="A0A0P7ZME9"/>
<evidence type="ECO:0000313" key="4">
    <source>
        <dbReference type="Proteomes" id="UP000050416"/>
    </source>
</evidence>
<evidence type="ECO:0000256" key="1">
    <source>
        <dbReference type="SAM" id="SignalP"/>
    </source>
</evidence>
<evidence type="ECO:0000313" key="3">
    <source>
        <dbReference type="EMBL" id="KPQ30453.1"/>
    </source>
</evidence>
<gene>
    <name evidence="3" type="ORF">HLUCCX14_02530</name>
</gene>
<dbReference type="NCBIfam" id="TIGR02595">
    <property type="entry name" value="PEP_CTERM"/>
    <property type="match status" value="1"/>
</dbReference>
<feature type="signal peptide" evidence="1">
    <location>
        <begin position="1"/>
        <end position="22"/>
    </location>
</feature>
<protein>
    <submittedName>
        <fullName evidence="3">PEP-CTERM motif</fullName>
    </submittedName>
</protein>
<dbReference type="OrthoDB" id="6367850at2"/>
<accession>A0A0P7ZME9</accession>
<dbReference type="STRING" id="1305731.GCA_000934705_01366"/>
<comment type="caution">
    <text evidence="3">The sequence shown here is derived from an EMBL/GenBank/DDBJ whole genome shotgun (WGS) entry which is preliminary data.</text>
</comment>
<feature type="chain" id="PRO_5006147293" evidence="1">
    <location>
        <begin position="23"/>
        <end position="229"/>
    </location>
</feature>
<dbReference type="PATRIC" id="fig|1305731.5.peg.3294"/>
<keyword evidence="1" id="KW-0732">Signal</keyword>
<dbReference type="EMBL" id="LJZQ01000002">
    <property type="protein sequence ID" value="KPQ30453.1"/>
    <property type="molecule type" value="Genomic_DNA"/>
</dbReference>
<dbReference type="Proteomes" id="UP000050416">
    <property type="component" value="Unassembled WGS sequence"/>
</dbReference>